<evidence type="ECO:0000313" key="2">
    <source>
        <dbReference type="Proteomes" id="UP000218554"/>
    </source>
</evidence>
<protein>
    <submittedName>
        <fullName evidence="1">Uncharacterized protein</fullName>
    </submittedName>
</protein>
<organism evidence="1 2">
    <name type="scientific">Metapseudomonas furukawaii</name>
    <name type="common">Pseudomonas furukawaii</name>
    <dbReference type="NCBI Taxonomy" id="1149133"/>
    <lineage>
        <taxon>Bacteria</taxon>
        <taxon>Pseudomonadati</taxon>
        <taxon>Pseudomonadota</taxon>
        <taxon>Gammaproteobacteria</taxon>
        <taxon>Pseudomonadales</taxon>
        <taxon>Pseudomonadaceae</taxon>
        <taxon>Metapseudomonas</taxon>
    </lineage>
</organism>
<keyword evidence="2" id="KW-1185">Reference proteome</keyword>
<proteinExistence type="predicted"/>
<gene>
    <name evidence="1" type="ORF">KF707C_480</name>
</gene>
<dbReference type="KEGG" id="pfuw:KF707C_480"/>
<reference evidence="1 2" key="2">
    <citation type="journal article" date="2017" name="Int. J. Syst. Evol. Microbiol.">
        <title>Pseudomonas furukawaii sp. nov., a polychlorinated biphenyl-degrading bacterium isolated from biphenyl-contaminated soil in Japan.</title>
        <authorList>
            <person name="Kimura N."/>
            <person name="Watanabe T."/>
            <person name="Suenaga H."/>
            <person name="Fujihara H."/>
            <person name="Futagami T."/>
            <person name="Goto M."/>
            <person name="Hanada S."/>
            <person name="Hirose J."/>
        </authorList>
    </citation>
    <scope>NUCLEOTIDE SEQUENCE [LARGE SCALE GENOMIC DNA]</scope>
    <source>
        <strain evidence="2">DSM 10086 / NBRC 110670 / KF707</strain>
    </source>
</reference>
<sequence>MSHHCGFPFSFLLSRRLGQRTGDGCPDYQARTADLGTQVHSRVPSGTAFRVGV</sequence>
<reference evidence="2" key="1">
    <citation type="submission" date="2015-05" db="EMBL/GenBank/DDBJ databases">
        <title>Draft genome sequencing of a biphenyl-degrading bacterium, Pseudomonas balearica KF707 (=NBRC110670).</title>
        <authorList>
            <person name="Kimura N."/>
            <person name="Hirose J."/>
            <person name="Watanabe T."/>
            <person name="Suenaga H."/>
            <person name="Fujihara H."/>
            <person name="Noguchi M."/>
            <person name="Hashimoto M."/>
            <person name="Shimodaira J."/>
            <person name="Tsuchikane K."/>
            <person name="Hosoyama A."/>
            <person name="Yamazoe A."/>
            <person name="Fujita N."/>
            <person name="Furukawa K."/>
        </authorList>
    </citation>
    <scope>NUCLEOTIDE SEQUENCE [LARGE SCALE GENOMIC DNA]</scope>
    <source>
        <strain evidence="2">DSM 10086 / NBRC 110670 / KF707</strain>
    </source>
</reference>
<dbReference type="AlphaFoldDB" id="A0AAD1BVP2"/>
<name>A0AAD1BVP2_METFU</name>
<dbReference type="Proteomes" id="UP000218554">
    <property type="component" value="Chromosome"/>
</dbReference>
<accession>A0AAD1BVP2</accession>
<dbReference type="EMBL" id="AP014862">
    <property type="protein sequence ID" value="BAU71736.1"/>
    <property type="molecule type" value="Genomic_DNA"/>
</dbReference>
<evidence type="ECO:0000313" key="1">
    <source>
        <dbReference type="EMBL" id="BAU71736.1"/>
    </source>
</evidence>